<dbReference type="InterPro" id="IPR023058">
    <property type="entry name" value="PPIase_PpiC_CS"/>
</dbReference>
<dbReference type="PROSITE" id="PS01096">
    <property type="entry name" value="PPIC_PPIASE_1"/>
    <property type="match status" value="1"/>
</dbReference>
<dbReference type="GO" id="GO:0042277">
    <property type="term" value="F:peptide binding"/>
    <property type="evidence" value="ECO:0007669"/>
    <property type="project" value="InterPro"/>
</dbReference>
<dbReference type="InterPro" id="IPR046357">
    <property type="entry name" value="PPIase_dom_sf"/>
</dbReference>
<comment type="caution">
    <text evidence="9">The sequence shown here is derived from an EMBL/GenBank/DDBJ whole genome shotgun (WGS) entry which is preliminary data.</text>
</comment>
<keyword evidence="5 7" id="KW-0143">Chaperone</keyword>
<dbReference type="PANTHER" id="PTHR47637">
    <property type="entry name" value="CHAPERONE SURA"/>
    <property type="match status" value="1"/>
</dbReference>
<evidence type="ECO:0000256" key="5">
    <source>
        <dbReference type="ARBA" id="ARBA00023186"/>
    </source>
</evidence>
<proteinExistence type="inferred from homology"/>
<gene>
    <name evidence="7" type="primary">surA</name>
    <name evidence="9" type="ORF">HNQ58_002420</name>
</gene>
<dbReference type="GO" id="GO:0043165">
    <property type="term" value="P:Gram-negative-bacterium-type cell outer membrane assembly"/>
    <property type="evidence" value="ECO:0007669"/>
    <property type="project" value="InterPro"/>
</dbReference>
<dbReference type="PROSITE" id="PS50198">
    <property type="entry name" value="PPIC_PPIASE_2"/>
    <property type="match status" value="2"/>
</dbReference>
<dbReference type="SUPFAM" id="SSF54534">
    <property type="entry name" value="FKBP-like"/>
    <property type="match status" value="2"/>
</dbReference>
<dbReference type="Gene3D" id="3.10.50.40">
    <property type="match status" value="2"/>
</dbReference>
<organism evidence="9 10">
    <name type="scientific">Rehaibacterium terrae</name>
    <dbReference type="NCBI Taxonomy" id="1341696"/>
    <lineage>
        <taxon>Bacteria</taxon>
        <taxon>Pseudomonadati</taxon>
        <taxon>Pseudomonadota</taxon>
        <taxon>Gammaproteobacteria</taxon>
        <taxon>Lysobacterales</taxon>
        <taxon>Lysobacteraceae</taxon>
        <taxon>Rehaibacterium</taxon>
    </lineage>
</organism>
<comment type="catalytic activity">
    <reaction evidence="7">
        <text>[protein]-peptidylproline (omega=180) = [protein]-peptidylproline (omega=0)</text>
        <dbReference type="Rhea" id="RHEA:16237"/>
        <dbReference type="Rhea" id="RHEA-COMP:10747"/>
        <dbReference type="Rhea" id="RHEA-COMP:10748"/>
        <dbReference type="ChEBI" id="CHEBI:83833"/>
        <dbReference type="ChEBI" id="CHEBI:83834"/>
        <dbReference type="EC" id="5.2.1.8"/>
    </reaction>
</comment>
<dbReference type="SUPFAM" id="SSF109998">
    <property type="entry name" value="Triger factor/SurA peptide-binding domain-like"/>
    <property type="match status" value="1"/>
</dbReference>
<evidence type="ECO:0000256" key="3">
    <source>
        <dbReference type="ARBA" id="ARBA00022764"/>
    </source>
</evidence>
<dbReference type="InterPro" id="IPR027304">
    <property type="entry name" value="Trigger_fact/SurA_dom_sf"/>
</dbReference>
<comment type="domain">
    <text evidence="7">The PPIase activity resides only in the second parvulin domain. The N-terminal region and the C-terminal tail are necessary and sufficient for the chaperone activity of SurA. The PPIase activity is dispensable for SurA to function as a chaperone. The N-terminal region and the C-terminal tail are also required for porin recognition.</text>
</comment>
<keyword evidence="2 7" id="KW-0677">Repeat</keyword>
<dbReference type="EMBL" id="JACHHX010000021">
    <property type="protein sequence ID" value="MBB5016505.1"/>
    <property type="molecule type" value="Genomic_DNA"/>
</dbReference>
<sequence precursor="true">MRLVLALLLAVASFATAQAQSLLQPVDRIVAVVDEDVILRSELDMALANVLAQFAGREAQLPPREILERQVLERLVVTRLQLERANASGIRVSDAELEQAIQSIAAQNRMTPAQLRTQLAADGLSYEEFRTQLRDEIAIQRLQQRVAQSRVTVSETEIDMALAAQGDGGMIYRLANILVALPEAPTPEQLQLAQTKVNGIKQLIDRGEMDFAAAAIRYSDSPNALEGGDLGWRGLDEIPVLFANVIREMKPGQTSDPIRGPSGYQLIHLAEVREQGRQTITEYRARHLMVRITELVSPEQAQRKIEQLHARLLAGEDFATLAREHSDDLSTRVQGGDMGWFAPGAWGTAVTQQVEMLQDGQLSQPFRTEAGWHLLLREGSREQDVTEANRRNQAREVIARRKSEEEIERFIRQLRSEAFVELRLGT</sequence>
<dbReference type="Pfam" id="PF00639">
    <property type="entry name" value="Rotamase"/>
    <property type="match status" value="2"/>
</dbReference>
<dbReference type="Gene3D" id="1.10.4030.10">
    <property type="entry name" value="Porin chaperone SurA, peptide-binding domain"/>
    <property type="match status" value="1"/>
</dbReference>
<keyword evidence="4 7" id="KW-0697">Rotamase</keyword>
<dbReference type="GO" id="GO:0030288">
    <property type="term" value="C:outer membrane-bounded periplasmic space"/>
    <property type="evidence" value="ECO:0007669"/>
    <property type="project" value="InterPro"/>
</dbReference>
<evidence type="ECO:0000313" key="10">
    <source>
        <dbReference type="Proteomes" id="UP000519004"/>
    </source>
</evidence>
<dbReference type="InterPro" id="IPR023034">
    <property type="entry name" value="PPIase_SurA"/>
</dbReference>
<accession>A0A7W7Y1T1</accession>
<dbReference type="GO" id="GO:0050821">
    <property type="term" value="P:protein stabilization"/>
    <property type="evidence" value="ECO:0007669"/>
    <property type="project" value="InterPro"/>
</dbReference>
<dbReference type="InterPro" id="IPR000297">
    <property type="entry name" value="PPIase_PpiC"/>
</dbReference>
<evidence type="ECO:0000256" key="4">
    <source>
        <dbReference type="ARBA" id="ARBA00023110"/>
    </source>
</evidence>
<keyword evidence="10" id="KW-1185">Reference proteome</keyword>
<dbReference type="Pfam" id="PF09312">
    <property type="entry name" value="SurA_N"/>
    <property type="match status" value="1"/>
</dbReference>
<feature type="domain" description="PpiC" evidence="8">
    <location>
        <begin position="280"/>
        <end position="379"/>
    </location>
</feature>
<keyword evidence="1 7" id="KW-0732">Signal</keyword>
<comment type="function">
    <text evidence="7">Chaperone involved in the correct folding and assembly of outer membrane proteins. Recognizes specific patterns of aromatic residues and the orientation of their side chains, which are found more frequently in integral outer membrane proteins. May act in both early periplasmic and late outer membrane-associated steps of protein maturation.</text>
</comment>
<evidence type="ECO:0000313" key="9">
    <source>
        <dbReference type="EMBL" id="MBB5016505.1"/>
    </source>
</evidence>
<evidence type="ECO:0000256" key="6">
    <source>
        <dbReference type="ARBA" id="ARBA00023235"/>
    </source>
</evidence>
<evidence type="ECO:0000256" key="1">
    <source>
        <dbReference type="ARBA" id="ARBA00022729"/>
    </source>
</evidence>
<reference evidence="9 10" key="1">
    <citation type="submission" date="2020-08" db="EMBL/GenBank/DDBJ databases">
        <title>Genomic Encyclopedia of Type Strains, Phase IV (KMG-IV): sequencing the most valuable type-strain genomes for metagenomic binning, comparative biology and taxonomic classification.</title>
        <authorList>
            <person name="Goeker M."/>
        </authorList>
    </citation>
    <scope>NUCLEOTIDE SEQUENCE [LARGE SCALE GENOMIC DNA]</scope>
    <source>
        <strain evidence="9 10">DSM 25897</strain>
    </source>
</reference>
<feature type="chain" id="PRO_5031658413" description="Chaperone SurA" evidence="7">
    <location>
        <begin position="20"/>
        <end position="426"/>
    </location>
</feature>
<evidence type="ECO:0000256" key="7">
    <source>
        <dbReference type="HAMAP-Rule" id="MF_01183"/>
    </source>
</evidence>
<dbReference type="GO" id="GO:0006457">
    <property type="term" value="P:protein folding"/>
    <property type="evidence" value="ECO:0007669"/>
    <property type="project" value="UniProtKB-UniRule"/>
</dbReference>
<dbReference type="Proteomes" id="UP000519004">
    <property type="component" value="Unassembled WGS sequence"/>
</dbReference>
<protein>
    <recommendedName>
        <fullName evidence="7">Chaperone SurA</fullName>
    </recommendedName>
    <alternativeName>
        <fullName evidence="7">Peptidyl-prolyl cis-trans isomerase SurA</fullName>
        <shortName evidence="7">PPIase SurA</shortName>
        <ecNumber evidence="7">5.2.1.8</ecNumber>
    </alternativeName>
    <alternativeName>
        <fullName evidence="7">Rotamase SurA</fullName>
    </alternativeName>
</protein>
<dbReference type="PANTHER" id="PTHR47637:SF1">
    <property type="entry name" value="CHAPERONE SURA"/>
    <property type="match status" value="1"/>
</dbReference>
<evidence type="ECO:0000256" key="2">
    <source>
        <dbReference type="ARBA" id="ARBA00022737"/>
    </source>
</evidence>
<comment type="subcellular location">
    <subcellularLocation>
        <location evidence="7">Periplasm</location>
    </subcellularLocation>
    <text evidence="7">Is capable of associating with the outer membrane.</text>
</comment>
<dbReference type="HAMAP" id="MF_01183">
    <property type="entry name" value="Chaperone_SurA"/>
    <property type="match status" value="1"/>
</dbReference>
<dbReference type="GO" id="GO:0051082">
    <property type="term" value="F:unfolded protein binding"/>
    <property type="evidence" value="ECO:0007669"/>
    <property type="project" value="UniProtKB-UniRule"/>
</dbReference>
<evidence type="ECO:0000259" key="8">
    <source>
        <dbReference type="PROSITE" id="PS50198"/>
    </source>
</evidence>
<keyword evidence="3 7" id="KW-0574">Periplasm</keyword>
<keyword evidence="6 7" id="KW-0413">Isomerase</keyword>
<dbReference type="GO" id="GO:0003755">
    <property type="term" value="F:peptidyl-prolyl cis-trans isomerase activity"/>
    <property type="evidence" value="ECO:0007669"/>
    <property type="project" value="UniProtKB-UniRule"/>
</dbReference>
<dbReference type="InterPro" id="IPR050280">
    <property type="entry name" value="OMP_Chaperone_SurA"/>
</dbReference>
<dbReference type="InterPro" id="IPR015391">
    <property type="entry name" value="SurA_N"/>
</dbReference>
<dbReference type="AlphaFoldDB" id="A0A7W7Y1T1"/>
<feature type="signal peptide" evidence="7">
    <location>
        <begin position="1"/>
        <end position="19"/>
    </location>
</feature>
<name>A0A7W7Y1T1_9GAMM</name>
<dbReference type="EC" id="5.2.1.8" evidence="7"/>
<feature type="domain" description="PpiC" evidence="8">
    <location>
        <begin position="169"/>
        <end position="271"/>
    </location>
</feature>